<dbReference type="AlphaFoldDB" id="X1A1S1"/>
<feature type="coiled-coil region" evidence="1">
    <location>
        <begin position="63"/>
        <end position="93"/>
    </location>
</feature>
<protein>
    <submittedName>
        <fullName evidence="2">Uncharacterized protein</fullName>
    </submittedName>
</protein>
<sequence length="167" mass="19088">MGAVQYIKVDCEEESYTGFLQACPIPNDESVTNSNIQTRIERKFKEFDLKPDKVIEEIALLPGNTIKEILSKMEQKLSEIEEQSNQVLELRSRENSEKNSSEEIPDLGPIHSNLLSLKRMTLKVDVLLEAENDMAHCDTIVYFEAWVLFKQLSRVIVGIREITNGIC</sequence>
<name>X1A1S1_9ZZZZ</name>
<reference evidence="2" key="1">
    <citation type="journal article" date="2014" name="Front. Microbiol.">
        <title>High frequency of phylogenetically diverse reductive dehalogenase-homologous genes in deep subseafloor sedimentary metagenomes.</title>
        <authorList>
            <person name="Kawai M."/>
            <person name="Futagami T."/>
            <person name="Toyoda A."/>
            <person name="Takaki Y."/>
            <person name="Nishi S."/>
            <person name="Hori S."/>
            <person name="Arai W."/>
            <person name="Tsubouchi T."/>
            <person name="Morono Y."/>
            <person name="Uchiyama I."/>
            <person name="Ito T."/>
            <person name="Fujiyama A."/>
            <person name="Inagaki F."/>
            <person name="Takami H."/>
        </authorList>
    </citation>
    <scope>NUCLEOTIDE SEQUENCE</scope>
    <source>
        <strain evidence="2">Expedition CK06-06</strain>
    </source>
</reference>
<dbReference type="EMBL" id="BART01015903">
    <property type="protein sequence ID" value="GAG75709.1"/>
    <property type="molecule type" value="Genomic_DNA"/>
</dbReference>
<gene>
    <name evidence="2" type="ORF">S01H4_30755</name>
</gene>
<feature type="non-terminal residue" evidence="2">
    <location>
        <position position="167"/>
    </location>
</feature>
<accession>X1A1S1</accession>
<comment type="caution">
    <text evidence="2">The sequence shown here is derived from an EMBL/GenBank/DDBJ whole genome shotgun (WGS) entry which is preliminary data.</text>
</comment>
<proteinExistence type="predicted"/>
<keyword evidence="1" id="KW-0175">Coiled coil</keyword>
<organism evidence="2">
    <name type="scientific">marine sediment metagenome</name>
    <dbReference type="NCBI Taxonomy" id="412755"/>
    <lineage>
        <taxon>unclassified sequences</taxon>
        <taxon>metagenomes</taxon>
        <taxon>ecological metagenomes</taxon>
    </lineage>
</organism>
<evidence type="ECO:0000256" key="1">
    <source>
        <dbReference type="SAM" id="Coils"/>
    </source>
</evidence>
<evidence type="ECO:0000313" key="2">
    <source>
        <dbReference type="EMBL" id="GAG75709.1"/>
    </source>
</evidence>